<sequence>MSENRRILIVEDEPLIAEEMRCYLEEAAYELSGIAHSVGDALNILDKGGTDLVLVDINLGQALNGIDLAKLINERYKIPFIFITSYGDKATIDSSKQTMPAGYILKPFEEMELLANIEIALFKIKNNGRQEKLSISKEPLFVKDRGKLVRIELNDILWAQAYDNYTFLQTAMDKRLVSHPLKWVEDYLSGHNFIRVHRSYLINFDKVDSICENKLIIGKHEIPMGRTYKEDLIKMITSI</sequence>
<dbReference type="InterPro" id="IPR001789">
    <property type="entry name" value="Sig_transdc_resp-reg_receiver"/>
</dbReference>
<dbReference type="Gene3D" id="3.40.50.2300">
    <property type="match status" value="1"/>
</dbReference>
<dbReference type="eggNOG" id="COG3279">
    <property type="taxonomic scope" value="Bacteria"/>
</dbReference>
<evidence type="ECO:0000259" key="2">
    <source>
        <dbReference type="PROSITE" id="PS50110"/>
    </source>
</evidence>
<dbReference type="Pfam" id="PF04397">
    <property type="entry name" value="LytTR"/>
    <property type="match status" value="1"/>
</dbReference>
<dbReference type="InterPro" id="IPR046947">
    <property type="entry name" value="LytR-like"/>
</dbReference>
<dbReference type="PROSITE" id="PS50110">
    <property type="entry name" value="RESPONSE_REGULATORY"/>
    <property type="match status" value="1"/>
</dbReference>
<organism evidence="4 5">
    <name type="scientific">Fulvivirga imtechensis AK7</name>
    <dbReference type="NCBI Taxonomy" id="1237149"/>
    <lineage>
        <taxon>Bacteria</taxon>
        <taxon>Pseudomonadati</taxon>
        <taxon>Bacteroidota</taxon>
        <taxon>Cytophagia</taxon>
        <taxon>Cytophagales</taxon>
        <taxon>Fulvivirgaceae</taxon>
        <taxon>Fulvivirga</taxon>
    </lineage>
</organism>
<dbReference type="Gene3D" id="2.40.50.1020">
    <property type="entry name" value="LytTr DNA-binding domain"/>
    <property type="match status" value="1"/>
</dbReference>
<dbReference type="GO" id="GO:0000156">
    <property type="term" value="F:phosphorelay response regulator activity"/>
    <property type="evidence" value="ECO:0007669"/>
    <property type="project" value="InterPro"/>
</dbReference>
<dbReference type="CDD" id="cd17534">
    <property type="entry name" value="REC_DC-like"/>
    <property type="match status" value="1"/>
</dbReference>
<reference evidence="4 5" key="1">
    <citation type="submission" date="2012-12" db="EMBL/GenBank/DDBJ databases">
        <title>Genome assembly of Fulvivirga imtechensis AK7.</title>
        <authorList>
            <person name="Nupur N."/>
            <person name="Khatri I."/>
            <person name="Kumar R."/>
            <person name="Subramanian S."/>
            <person name="Pinnaka A."/>
        </authorList>
    </citation>
    <scope>NUCLEOTIDE SEQUENCE [LARGE SCALE GENOMIC DNA]</scope>
    <source>
        <strain evidence="4 5">AK7</strain>
    </source>
</reference>
<dbReference type="PANTHER" id="PTHR37299">
    <property type="entry name" value="TRANSCRIPTIONAL REGULATOR-RELATED"/>
    <property type="match status" value="1"/>
</dbReference>
<dbReference type="STRING" id="1237149.C900_00069"/>
<dbReference type="SUPFAM" id="SSF52172">
    <property type="entry name" value="CheY-like"/>
    <property type="match status" value="1"/>
</dbReference>
<dbReference type="InterPro" id="IPR007492">
    <property type="entry name" value="LytTR_DNA-bd_dom"/>
</dbReference>
<evidence type="ECO:0000259" key="3">
    <source>
        <dbReference type="PROSITE" id="PS50930"/>
    </source>
</evidence>
<comment type="caution">
    <text evidence="4">The sequence shown here is derived from an EMBL/GenBank/DDBJ whole genome shotgun (WGS) entry which is preliminary data.</text>
</comment>
<feature type="domain" description="Response regulatory" evidence="2">
    <location>
        <begin position="6"/>
        <end position="121"/>
    </location>
</feature>
<evidence type="ECO:0000256" key="1">
    <source>
        <dbReference type="PROSITE-ProRule" id="PRU00169"/>
    </source>
</evidence>
<keyword evidence="1" id="KW-0597">Phosphoprotein</keyword>
<keyword evidence="5" id="KW-1185">Reference proteome</keyword>
<dbReference type="Pfam" id="PF00072">
    <property type="entry name" value="Response_reg"/>
    <property type="match status" value="1"/>
</dbReference>
<accession>L8JYN0</accession>
<dbReference type="PROSITE" id="PS50930">
    <property type="entry name" value="HTH_LYTTR"/>
    <property type="match status" value="1"/>
</dbReference>
<dbReference type="RefSeq" id="WP_009577498.1">
    <property type="nucleotide sequence ID" value="NZ_AMZN01000001.1"/>
</dbReference>
<dbReference type="GO" id="GO:0003677">
    <property type="term" value="F:DNA binding"/>
    <property type="evidence" value="ECO:0007669"/>
    <property type="project" value="InterPro"/>
</dbReference>
<feature type="modified residue" description="4-aspartylphosphate" evidence="1">
    <location>
        <position position="56"/>
    </location>
</feature>
<protein>
    <submittedName>
        <fullName evidence="4">Response regulator receiver</fullName>
    </submittedName>
</protein>
<dbReference type="AlphaFoldDB" id="L8JYN0"/>
<dbReference type="SMART" id="SM00448">
    <property type="entry name" value="REC"/>
    <property type="match status" value="1"/>
</dbReference>
<name>L8JYN0_9BACT</name>
<dbReference type="Proteomes" id="UP000011135">
    <property type="component" value="Unassembled WGS sequence"/>
</dbReference>
<evidence type="ECO:0000313" key="5">
    <source>
        <dbReference type="Proteomes" id="UP000011135"/>
    </source>
</evidence>
<feature type="domain" description="HTH LytTR-type" evidence="3">
    <location>
        <begin position="140"/>
        <end position="238"/>
    </location>
</feature>
<evidence type="ECO:0000313" key="4">
    <source>
        <dbReference type="EMBL" id="ELR73905.1"/>
    </source>
</evidence>
<gene>
    <name evidence="4" type="ORF">C900_00069</name>
</gene>
<dbReference type="PANTHER" id="PTHR37299:SF1">
    <property type="entry name" value="STAGE 0 SPORULATION PROTEIN A HOMOLOG"/>
    <property type="match status" value="1"/>
</dbReference>
<proteinExistence type="predicted"/>
<dbReference type="SMART" id="SM00850">
    <property type="entry name" value="LytTR"/>
    <property type="match status" value="1"/>
</dbReference>
<dbReference type="EMBL" id="AMZN01000001">
    <property type="protein sequence ID" value="ELR73905.1"/>
    <property type="molecule type" value="Genomic_DNA"/>
</dbReference>
<dbReference type="InterPro" id="IPR011006">
    <property type="entry name" value="CheY-like_superfamily"/>
</dbReference>
<dbReference type="OrthoDB" id="1646880at2"/>